<comment type="catalytic activity">
    <reaction evidence="1 7">
        <text>Cleavage of hydrophobic, N-terminal signal or leader sequences from secreted and periplasmic proteins.</text>
        <dbReference type="EC" id="3.4.21.89"/>
    </reaction>
</comment>
<dbReference type="PANTHER" id="PTHR43390">
    <property type="entry name" value="SIGNAL PEPTIDASE I"/>
    <property type="match status" value="1"/>
</dbReference>
<dbReference type="InterPro" id="IPR000223">
    <property type="entry name" value="Pept_S26A_signal_pept_1"/>
</dbReference>
<dbReference type="InterPro" id="IPR019758">
    <property type="entry name" value="Pept_S26A_signal_pept_1_CS"/>
</dbReference>
<dbReference type="GO" id="GO:0009003">
    <property type="term" value="F:signal peptidase activity"/>
    <property type="evidence" value="ECO:0007669"/>
    <property type="project" value="UniProtKB-EC"/>
</dbReference>
<dbReference type="Pfam" id="PF10502">
    <property type="entry name" value="Peptidase_S26"/>
    <property type="match status" value="1"/>
</dbReference>
<dbReference type="EMBL" id="VOBR01000044">
    <property type="protein sequence ID" value="TWP45131.1"/>
    <property type="molecule type" value="Genomic_DNA"/>
</dbReference>
<sequence>MAESPSNEDECASDAESEQDSRGRRTPLWREVVVLVVTAIVLTVVIQAFVARVYVIPSASMEQTLHGCNGCENDRVLVDKITYRFTDISAGEVVVFRGPEAWNNDFVSPRSSNKFVSALQGAASLVGLAPPNERDFIKRVIALPGQTVECCDADHRLLVDGKPLDEPYAYWQPGTSPADHEPFAPVRVPAGRLWVMGDNRTNSIDSRKQGGGGEAGTVPVDDVIGKARVIVFPSSRWGGISDHNPQVVALGAPLGLGVLGAFPVLWVGRRIRKRLG</sequence>
<protein>
    <recommendedName>
        <fullName evidence="4 7">Signal peptidase I</fullName>
        <ecNumber evidence="4 7">3.4.21.89</ecNumber>
    </recommendedName>
</protein>
<dbReference type="GO" id="GO:0005886">
    <property type="term" value="C:plasma membrane"/>
    <property type="evidence" value="ECO:0007669"/>
    <property type="project" value="UniProtKB-SubCell"/>
</dbReference>
<feature type="active site" evidence="6">
    <location>
        <position position="60"/>
    </location>
</feature>
<dbReference type="PRINTS" id="PR00727">
    <property type="entry name" value="LEADERPTASE"/>
</dbReference>
<evidence type="ECO:0000256" key="3">
    <source>
        <dbReference type="ARBA" id="ARBA00009370"/>
    </source>
</evidence>
<dbReference type="PANTHER" id="PTHR43390:SF1">
    <property type="entry name" value="CHLOROPLAST PROCESSING PEPTIDASE"/>
    <property type="match status" value="1"/>
</dbReference>
<keyword evidence="7" id="KW-1133">Transmembrane helix</keyword>
<gene>
    <name evidence="10" type="primary">lepB</name>
    <name evidence="10" type="ORF">FKR81_39920</name>
</gene>
<dbReference type="RefSeq" id="WP_146360273.1">
    <property type="nucleotide sequence ID" value="NZ_VOBR01000044.1"/>
</dbReference>
<keyword evidence="7" id="KW-0812">Transmembrane</keyword>
<accession>A0A563EGB9</accession>
<proteinExistence type="inferred from homology"/>
<keyword evidence="7" id="KW-0645">Protease</keyword>
<keyword evidence="7" id="KW-0472">Membrane</keyword>
<evidence type="ECO:0000313" key="10">
    <source>
        <dbReference type="EMBL" id="TWP45131.1"/>
    </source>
</evidence>
<dbReference type="Proteomes" id="UP000316639">
    <property type="component" value="Unassembled WGS sequence"/>
</dbReference>
<dbReference type="NCBIfam" id="TIGR02227">
    <property type="entry name" value="sigpep_I_bact"/>
    <property type="match status" value="1"/>
</dbReference>
<feature type="region of interest" description="Disordered" evidence="8">
    <location>
        <begin position="1"/>
        <end position="22"/>
    </location>
</feature>
<dbReference type="Gene3D" id="2.10.109.10">
    <property type="entry name" value="Umud Fragment, subunit A"/>
    <property type="match status" value="1"/>
</dbReference>
<keyword evidence="5 7" id="KW-0378">Hydrolase</keyword>
<dbReference type="GO" id="GO:0006465">
    <property type="term" value="P:signal peptide processing"/>
    <property type="evidence" value="ECO:0007669"/>
    <property type="project" value="InterPro"/>
</dbReference>
<name>A0A563EGB9_9PSEU</name>
<feature type="domain" description="Peptidase S26" evidence="9">
    <location>
        <begin position="29"/>
        <end position="231"/>
    </location>
</feature>
<feature type="transmembrane region" description="Helical" evidence="7">
    <location>
        <begin position="32"/>
        <end position="55"/>
    </location>
</feature>
<evidence type="ECO:0000259" key="9">
    <source>
        <dbReference type="Pfam" id="PF10502"/>
    </source>
</evidence>
<comment type="subcellular location">
    <subcellularLocation>
        <location evidence="2">Cell membrane</location>
        <topology evidence="2">Single-pass type II membrane protein</topology>
    </subcellularLocation>
    <subcellularLocation>
        <location evidence="7">Membrane</location>
        <topology evidence="7">Single-pass type II membrane protein</topology>
    </subcellularLocation>
</comment>
<comment type="caution">
    <text evidence="10">The sequence shown here is derived from an EMBL/GenBank/DDBJ whole genome shotgun (WGS) entry which is preliminary data.</text>
</comment>
<comment type="similarity">
    <text evidence="3 7">Belongs to the peptidase S26 family.</text>
</comment>
<dbReference type="SUPFAM" id="SSF51306">
    <property type="entry name" value="LexA/Signal peptidase"/>
    <property type="match status" value="1"/>
</dbReference>
<keyword evidence="11" id="KW-1185">Reference proteome</keyword>
<dbReference type="GO" id="GO:0004252">
    <property type="term" value="F:serine-type endopeptidase activity"/>
    <property type="evidence" value="ECO:0007669"/>
    <property type="project" value="InterPro"/>
</dbReference>
<evidence type="ECO:0000256" key="7">
    <source>
        <dbReference type="RuleBase" id="RU362042"/>
    </source>
</evidence>
<dbReference type="EC" id="3.4.21.89" evidence="4 7"/>
<feature type="transmembrane region" description="Helical" evidence="7">
    <location>
        <begin position="247"/>
        <end position="268"/>
    </location>
</feature>
<dbReference type="OrthoDB" id="9815782at2"/>
<evidence type="ECO:0000256" key="8">
    <source>
        <dbReference type="SAM" id="MobiDB-lite"/>
    </source>
</evidence>
<evidence type="ECO:0000313" key="11">
    <source>
        <dbReference type="Proteomes" id="UP000316639"/>
    </source>
</evidence>
<organism evidence="10 11">
    <name type="scientific">Lentzea tibetensis</name>
    <dbReference type="NCBI Taxonomy" id="2591470"/>
    <lineage>
        <taxon>Bacteria</taxon>
        <taxon>Bacillati</taxon>
        <taxon>Actinomycetota</taxon>
        <taxon>Actinomycetes</taxon>
        <taxon>Pseudonocardiales</taxon>
        <taxon>Pseudonocardiaceae</taxon>
        <taxon>Lentzea</taxon>
    </lineage>
</organism>
<comment type="caution">
    <text evidence="7">Lacks conserved residue(s) required for the propagation of feature annotation.</text>
</comment>
<feature type="compositionally biased region" description="Acidic residues" evidence="8">
    <location>
        <begin position="1"/>
        <end position="18"/>
    </location>
</feature>
<dbReference type="CDD" id="cd06530">
    <property type="entry name" value="S26_SPase_I"/>
    <property type="match status" value="1"/>
</dbReference>
<dbReference type="AlphaFoldDB" id="A0A563EGB9"/>
<dbReference type="PROSITE" id="PS00761">
    <property type="entry name" value="SPASE_I_3"/>
    <property type="match status" value="1"/>
</dbReference>
<evidence type="ECO:0000256" key="6">
    <source>
        <dbReference type="PIRSR" id="PIRSR600223-1"/>
    </source>
</evidence>
<dbReference type="InterPro" id="IPR019533">
    <property type="entry name" value="Peptidase_S26"/>
</dbReference>
<dbReference type="InterPro" id="IPR036286">
    <property type="entry name" value="LexA/Signal_pep-like_sf"/>
</dbReference>
<evidence type="ECO:0000256" key="1">
    <source>
        <dbReference type="ARBA" id="ARBA00000677"/>
    </source>
</evidence>
<evidence type="ECO:0000256" key="5">
    <source>
        <dbReference type="ARBA" id="ARBA00022801"/>
    </source>
</evidence>
<evidence type="ECO:0000256" key="4">
    <source>
        <dbReference type="ARBA" id="ARBA00013208"/>
    </source>
</evidence>
<feature type="active site" evidence="6">
    <location>
        <position position="138"/>
    </location>
</feature>
<evidence type="ECO:0000256" key="2">
    <source>
        <dbReference type="ARBA" id="ARBA00004401"/>
    </source>
</evidence>
<reference evidence="10 11" key="1">
    <citation type="submission" date="2019-07" db="EMBL/GenBank/DDBJ databases">
        <title>Lentzea xizangensis sp. nov., isolated from Qinghai-Tibetan Plateau Soils.</title>
        <authorList>
            <person name="Huang J."/>
        </authorList>
    </citation>
    <scope>NUCLEOTIDE SEQUENCE [LARGE SCALE GENOMIC DNA]</scope>
    <source>
        <strain evidence="10 11">FXJ1.1311</strain>
    </source>
</reference>